<proteinExistence type="predicted"/>
<name>A0A1H0EUM1_9BACI</name>
<evidence type="ECO:0000313" key="1">
    <source>
        <dbReference type="EMBL" id="SDN85959.1"/>
    </source>
</evidence>
<protein>
    <submittedName>
        <fullName evidence="1">Uncharacterized protein</fullName>
    </submittedName>
</protein>
<dbReference type="AlphaFoldDB" id="A0A1H0EUM1"/>
<dbReference type="Proteomes" id="UP000199334">
    <property type="component" value="Unassembled WGS sequence"/>
</dbReference>
<sequence>MVIGERIPQAAERKMMIAERIILPIINYYKENIL</sequence>
<accession>A0A1H0EUM1</accession>
<organism evidence="1 2">
    <name type="scientific">Tenuibacillus multivorans</name>
    <dbReference type="NCBI Taxonomy" id="237069"/>
    <lineage>
        <taxon>Bacteria</taxon>
        <taxon>Bacillati</taxon>
        <taxon>Bacillota</taxon>
        <taxon>Bacilli</taxon>
        <taxon>Bacillales</taxon>
        <taxon>Bacillaceae</taxon>
        <taxon>Tenuibacillus</taxon>
    </lineage>
</organism>
<dbReference type="EMBL" id="FNIG01000010">
    <property type="protein sequence ID" value="SDN85959.1"/>
    <property type="molecule type" value="Genomic_DNA"/>
</dbReference>
<keyword evidence="2" id="KW-1185">Reference proteome</keyword>
<evidence type="ECO:0000313" key="2">
    <source>
        <dbReference type="Proteomes" id="UP000199334"/>
    </source>
</evidence>
<reference evidence="1 2" key="1">
    <citation type="submission" date="2016-10" db="EMBL/GenBank/DDBJ databases">
        <authorList>
            <person name="de Groot N.N."/>
        </authorList>
    </citation>
    <scope>NUCLEOTIDE SEQUENCE [LARGE SCALE GENOMIC DNA]</scope>
    <source>
        <strain evidence="1 2">CGMCC 1.3442</strain>
    </source>
</reference>
<gene>
    <name evidence="1" type="ORF">SAMN05216498_0067</name>
</gene>